<keyword evidence="2" id="KW-1185">Reference proteome</keyword>
<sequence>MSAPPPPSREEWLRAELVKASSLVGTARRLLATGTMVDLTALEGRIRLICDGVTRLEPDSGRTLRADMEALLADLDRLAAALEAANPCPGEPGGGTPG</sequence>
<evidence type="ECO:0000313" key="2">
    <source>
        <dbReference type="Proteomes" id="UP001597296"/>
    </source>
</evidence>
<organism evidence="1 2">
    <name type="scientific">Phaeospirillum tilakii</name>
    <dbReference type="NCBI Taxonomy" id="741673"/>
    <lineage>
        <taxon>Bacteria</taxon>
        <taxon>Pseudomonadati</taxon>
        <taxon>Pseudomonadota</taxon>
        <taxon>Alphaproteobacteria</taxon>
        <taxon>Rhodospirillales</taxon>
        <taxon>Rhodospirillaceae</taxon>
        <taxon>Phaeospirillum</taxon>
    </lineage>
</organism>
<proteinExistence type="predicted"/>
<dbReference type="Proteomes" id="UP001597296">
    <property type="component" value="Unassembled WGS sequence"/>
</dbReference>
<protein>
    <submittedName>
        <fullName evidence="1">Uncharacterized protein</fullName>
    </submittedName>
</protein>
<reference evidence="2" key="1">
    <citation type="journal article" date="2019" name="Int. J. Syst. Evol. Microbiol.">
        <title>The Global Catalogue of Microorganisms (GCM) 10K type strain sequencing project: providing services to taxonomists for standard genome sequencing and annotation.</title>
        <authorList>
            <consortium name="The Broad Institute Genomics Platform"/>
            <consortium name="The Broad Institute Genome Sequencing Center for Infectious Disease"/>
            <person name="Wu L."/>
            <person name="Ma J."/>
        </authorList>
    </citation>
    <scope>NUCLEOTIDE SEQUENCE [LARGE SCALE GENOMIC DNA]</scope>
    <source>
        <strain evidence="2">KCTC 15012</strain>
    </source>
</reference>
<gene>
    <name evidence="1" type="ORF">ACFSNB_10735</name>
</gene>
<comment type="caution">
    <text evidence="1">The sequence shown here is derived from an EMBL/GenBank/DDBJ whole genome shotgun (WGS) entry which is preliminary data.</text>
</comment>
<evidence type="ECO:0000313" key="1">
    <source>
        <dbReference type="EMBL" id="MFD2234279.1"/>
    </source>
</evidence>
<name>A0ABW5CAH6_9PROT</name>
<dbReference type="EMBL" id="JBHUIY010000019">
    <property type="protein sequence ID" value="MFD2234279.1"/>
    <property type="molecule type" value="Genomic_DNA"/>
</dbReference>
<dbReference type="RefSeq" id="WP_377316339.1">
    <property type="nucleotide sequence ID" value="NZ_JBHUIY010000019.1"/>
</dbReference>
<accession>A0ABW5CAH6</accession>